<evidence type="ECO:0000313" key="2">
    <source>
        <dbReference type="EMBL" id="KNC69853.1"/>
    </source>
</evidence>
<feature type="coiled-coil region" evidence="1">
    <location>
        <begin position="1"/>
        <end position="56"/>
    </location>
</feature>
<protein>
    <submittedName>
        <fullName evidence="2">Uncharacterized protein</fullName>
    </submittedName>
</protein>
<dbReference type="Gene3D" id="1.20.5.170">
    <property type="match status" value="1"/>
</dbReference>
<dbReference type="Proteomes" id="UP000054560">
    <property type="component" value="Unassembled WGS sequence"/>
</dbReference>
<reference evidence="2 3" key="1">
    <citation type="submission" date="2011-02" db="EMBL/GenBank/DDBJ databases">
        <title>The Genome Sequence of Sphaeroforma arctica JP610.</title>
        <authorList>
            <consortium name="The Broad Institute Genome Sequencing Platform"/>
            <person name="Russ C."/>
            <person name="Cuomo C."/>
            <person name="Young S.K."/>
            <person name="Zeng Q."/>
            <person name="Gargeya S."/>
            <person name="Alvarado L."/>
            <person name="Berlin A."/>
            <person name="Chapman S.B."/>
            <person name="Chen Z."/>
            <person name="Freedman E."/>
            <person name="Gellesch M."/>
            <person name="Goldberg J."/>
            <person name="Griggs A."/>
            <person name="Gujja S."/>
            <person name="Heilman E."/>
            <person name="Heiman D."/>
            <person name="Howarth C."/>
            <person name="Mehta T."/>
            <person name="Neiman D."/>
            <person name="Pearson M."/>
            <person name="Roberts A."/>
            <person name="Saif S."/>
            <person name="Shea T."/>
            <person name="Shenoy N."/>
            <person name="Sisk P."/>
            <person name="Stolte C."/>
            <person name="Sykes S."/>
            <person name="White J."/>
            <person name="Yandava C."/>
            <person name="Burger G."/>
            <person name="Gray M.W."/>
            <person name="Holland P.W.H."/>
            <person name="King N."/>
            <person name="Lang F.B.F."/>
            <person name="Roger A.J."/>
            <person name="Ruiz-Trillo I."/>
            <person name="Haas B."/>
            <person name="Nusbaum C."/>
            <person name="Birren B."/>
        </authorList>
    </citation>
    <scope>NUCLEOTIDE SEQUENCE [LARGE SCALE GENOMIC DNA]</scope>
    <source>
        <strain evidence="2 3">JP610</strain>
    </source>
</reference>
<feature type="non-terminal residue" evidence="2">
    <location>
        <position position="1"/>
    </location>
</feature>
<gene>
    <name evidence="2" type="ORF">SARC_17628</name>
</gene>
<dbReference type="AlphaFoldDB" id="A0A0L0F133"/>
<keyword evidence="3" id="KW-1185">Reference proteome</keyword>
<dbReference type="SUPFAM" id="SSF57997">
    <property type="entry name" value="Tropomyosin"/>
    <property type="match status" value="1"/>
</dbReference>
<organism evidence="2 3">
    <name type="scientific">Sphaeroforma arctica JP610</name>
    <dbReference type="NCBI Taxonomy" id="667725"/>
    <lineage>
        <taxon>Eukaryota</taxon>
        <taxon>Ichthyosporea</taxon>
        <taxon>Ichthyophonida</taxon>
        <taxon>Sphaeroforma</taxon>
    </lineage>
</organism>
<keyword evidence="1" id="KW-0175">Coiled coil</keyword>
<accession>A0A0L0F133</accession>
<dbReference type="EMBL" id="KQ253062">
    <property type="protein sequence ID" value="KNC69853.1"/>
    <property type="molecule type" value="Genomic_DNA"/>
</dbReference>
<evidence type="ECO:0000256" key="1">
    <source>
        <dbReference type="SAM" id="Coils"/>
    </source>
</evidence>
<evidence type="ECO:0000313" key="3">
    <source>
        <dbReference type="Proteomes" id="UP000054560"/>
    </source>
</evidence>
<dbReference type="RefSeq" id="XP_014143755.1">
    <property type="nucleotide sequence ID" value="XM_014288280.1"/>
</dbReference>
<name>A0A0L0F133_9EUKA</name>
<dbReference type="GeneID" id="25918132"/>
<proteinExistence type="predicted"/>
<sequence length="58" mass="7010">LRAMKAKFETVEMEKEQSDRKIVDLQKQIEHLEDRAQDERTKFENLKKEHDNIIAELL</sequence>